<evidence type="ECO:0000313" key="3">
    <source>
        <dbReference type="Proteomes" id="UP000540929"/>
    </source>
</evidence>
<dbReference type="Gene3D" id="3.30.310.70">
    <property type="entry name" value="TT1751-like domain"/>
    <property type="match status" value="1"/>
</dbReference>
<proteinExistence type="predicted"/>
<dbReference type="CDD" id="cd14797">
    <property type="entry name" value="DUF302"/>
    <property type="match status" value="1"/>
</dbReference>
<dbReference type="SUPFAM" id="SSF103247">
    <property type="entry name" value="TT1751-like"/>
    <property type="match status" value="1"/>
</dbReference>
<dbReference type="Proteomes" id="UP000540929">
    <property type="component" value="Unassembled WGS sequence"/>
</dbReference>
<dbReference type="Pfam" id="PF03625">
    <property type="entry name" value="DUF302"/>
    <property type="match status" value="1"/>
</dbReference>
<protein>
    <submittedName>
        <fullName evidence="2">Uncharacterized protein (DUF302 family)</fullName>
    </submittedName>
</protein>
<dbReference type="AlphaFoldDB" id="A0A7Z0B968"/>
<name>A0A7Z0B968_9BURK</name>
<gene>
    <name evidence="2" type="ORF">GGD40_005540</name>
</gene>
<organism evidence="2 3">
    <name type="scientific">Paraburkholderia bryophila</name>
    <dbReference type="NCBI Taxonomy" id="420952"/>
    <lineage>
        <taxon>Bacteria</taxon>
        <taxon>Pseudomonadati</taxon>
        <taxon>Pseudomonadota</taxon>
        <taxon>Betaproteobacteria</taxon>
        <taxon>Burkholderiales</taxon>
        <taxon>Burkholderiaceae</taxon>
        <taxon>Paraburkholderia</taxon>
    </lineage>
</organism>
<dbReference type="InterPro" id="IPR005180">
    <property type="entry name" value="DUF302"/>
</dbReference>
<comment type="caution">
    <text evidence="2">The sequence shown here is derived from an EMBL/GenBank/DDBJ whole genome shotgun (WGS) entry which is preliminary data.</text>
</comment>
<evidence type="ECO:0000259" key="1">
    <source>
        <dbReference type="Pfam" id="PF03625"/>
    </source>
</evidence>
<accession>A0A7Z0B968</accession>
<evidence type="ECO:0000313" key="2">
    <source>
        <dbReference type="EMBL" id="NYH25969.1"/>
    </source>
</evidence>
<dbReference type="RefSeq" id="WP_179745726.1">
    <property type="nucleotide sequence ID" value="NZ_JACCAS010000002.1"/>
</dbReference>
<reference evidence="2 3" key="1">
    <citation type="submission" date="2020-07" db="EMBL/GenBank/DDBJ databases">
        <title>Exploring microbial biodiversity for novel pathways involved in the catabolism of aromatic compounds derived from lignin.</title>
        <authorList>
            <person name="Elkins J."/>
        </authorList>
    </citation>
    <scope>NUCLEOTIDE SEQUENCE [LARGE SCALE GENOMIC DNA]</scope>
    <source>
        <strain evidence="2 3">H2C3C</strain>
    </source>
</reference>
<feature type="domain" description="DUF302" evidence="1">
    <location>
        <begin position="69"/>
        <end position="128"/>
    </location>
</feature>
<dbReference type="InterPro" id="IPR035923">
    <property type="entry name" value="TT1751-like_sf"/>
</dbReference>
<sequence>MIKQIQVSQVTISTTRPFDDVIHAFESQVGSLEETDWQQVVSDSSDKGAFEQRINESLGSSGFTRFLTVDHGKWMALQGHPSKFVMYTIGNPFIAITMLRHDVEAGLDVPVRIAIYEHHSGDTRFTYNIPSSLLSGINNPSLHEAALKLDSKLMALAESVTGSIA</sequence>
<dbReference type="EMBL" id="JACCAS010000002">
    <property type="protein sequence ID" value="NYH25969.1"/>
    <property type="molecule type" value="Genomic_DNA"/>
</dbReference>
<keyword evidence="3" id="KW-1185">Reference proteome</keyword>